<dbReference type="EMBL" id="SWJQ01000603">
    <property type="protein sequence ID" value="TRZ12308.1"/>
    <property type="molecule type" value="Genomic_DNA"/>
</dbReference>
<dbReference type="Proteomes" id="UP000796761">
    <property type="component" value="Unassembled WGS sequence"/>
</dbReference>
<evidence type="ECO:0000313" key="2">
    <source>
        <dbReference type="EMBL" id="TRZ12308.1"/>
    </source>
</evidence>
<feature type="region of interest" description="Disordered" evidence="1">
    <location>
        <begin position="27"/>
        <end position="53"/>
    </location>
</feature>
<reference evidence="2" key="1">
    <citation type="submission" date="2019-04" db="EMBL/GenBank/DDBJ databases">
        <title>Genome assembly of Zosterops borbonicus 15179.</title>
        <authorList>
            <person name="Leroy T."/>
            <person name="Anselmetti Y."/>
            <person name="Tilak M.-K."/>
            <person name="Nabholz B."/>
        </authorList>
    </citation>
    <scope>NUCLEOTIDE SEQUENCE</scope>
    <source>
        <strain evidence="2">HGM_15179</strain>
        <tissue evidence="2">Muscle</tissue>
    </source>
</reference>
<evidence type="ECO:0000313" key="3">
    <source>
        <dbReference type="Proteomes" id="UP000796761"/>
    </source>
</evidence>
<organism evidence="2 3">
    <name type="scientific">Zosterops borbonicus</name>
    <dbReference type="NCBI Taxonomy" id="364589"/>
    <lineage>
        <taxon>Eukaryota</taxon>
        <taxon>Metazoa</taxon>
        <taxon>Chordata</taxon>
        <taxon>Craniata</taxon>
        <taxon>Vertebrata</taxon>
        <taxon>Euteleostomi</taxon>
        <taxon>Archelosauria</taxon>
        <taxon>Archosauria</taxon>
        <taxon>Dinosauria</taxon>
        <taxon>Saurischia</taxon>
        <taxon>Theropoda</taxon>
        <taxon>Coelurosauria</taxon>
        <taxon>Aves</taxon>
        <taxon>Neognathae</taxon>
        <taxon>Neoaves</taxon>
        <taxon>Telluraves</taxon>
        <taxon>Australaves</taxon>
        <taxon>Passeriformes</taxon>
        <taxon>Sylvioidea</taxon>
        <taxon>Zosteropidae</taxon>
        <taxon>Zosterops</taxon>
    </lineage>
</organism>
<gene>
    <name evidence="2" type="ORF">HGM15179_014816</name>
</gene>
<proteinExistence type="predicted"/>
<protein>
    <submittedName>
        <fullName evidence="2">Uncharacterized protein</fullName>
    </submittedName>
</protein>
<accession>A0A8K1G647</accession>
<dbReference type="AlphaFoldDB" id="A0A8K1G647"/>
<sequence length="103" mass="10892">MERGPPANGAGVRYSTQLQVRAHLDAGSSQNTCRPLAELPASSSARSGSFEPGGFKVALDPSGRGGFHLTLGFGGIYYVRKTGRSQTDIWKTVCQTPCSLGFD</sequence>
<evidence type="ECO:0000256" key="1">
    <source>
        <dbReference type="SAM" id="MobiDB-lite"/>
    </source>
</evidence>
<comment type="caution">
    <text evidence="2">The sequence shown here is derived from an EMBL/GenBank/DDBJ whole genome shotgun (WGS) entry which is preliminary data.</text>
</comment>
<keyword evidence="3" id="KW-1185">Reference proteome</keyword>
<name>A0A8K1G647_9PASS</name>